<feature type="chain" id="PRO_5017552386" evidence="3">
    <location>
        <begin position="25"/>
        <end position="323"/>
    </location>
</feature>
<gene>
    <name evidence="7" type="ORF">DZD52_18100</name>
</gene>
<dbReference type="PANTHER" id="PTHR30097:SF4">
    <property type="entry name" value="SLR6042 PROTEIN"/>
    <property type="match status" value="1"/>
</dbReference>
<dbReference type="EMBL" id="QUZM01000051">
    <property type="protein sequence ID" value="RFF37173.1"/>
    <property type="molecule type" value="Genomic_DNA"/>
</dbReference>
<dbReference type="PANTHER" id="PTHR30097">
    <property type="entry name" value="CATION EFFLUX SYSTEM PROTEIN CUSB"/>
    <property type="match status" value="1"/>
</dbReference>
<feature type="domain" description="CzcB-like barrel-sandwich hybrid" evidence="5">
    <location>
        <begin position="94"/>
        <end position="166"/>
    </location>
</feature>
<dbReference type="Pfam" id="PF25954">
    <property type="entry name" value="Beta-barrel_RND_2"/>
    <property type="match status" value="1"/>
</dbReference>
<evidence type="ECO:0000256" key="2">
    <source>
        <dbReference type="SAM" id="MobiDB-lite"/>
    </source>
</evidence>
<dbReference type="RefSeq" id="WP_116906654.1">
    <property type="nucleotide sequence ID" value="NZ_CP142084.2"/>
</dbReference>
<dbReference type="OrthoDB" id="9768185at2"/>
<dbReference type="InterPro" id="IPR011053">
    <property type="entry name" value="Single_hybrid_motif"/>
</dbReference>
<feature type="domain" description="CusB-like beta-barrel" evidence="4">
    <location>
        <begin position="169"/>
        <end position="244"/>
    </location>
</feature>
<reference evidence="7 8" key="1">
    <citation type="submission" date="2018-08" db="EMBL/GenBank/DDBJ databases">
        <title>Genome sequencing of X. nasturtii WHRI 8984.</title>
        <authorList>
            <person name="Studholme D.J."/>
            <person name="Mchugh J."/>
            <person name="Vicente J."/>
        </authorList>
    </citation>
    <scope>NUCLEOTIDE SEQUENCE [LARGE SCALE GENOMIC DNA]</scope>
    <source>
        <strain evidence="7 8">WHRI 8984</strain>
    </source>
</reference>
<dbReference type="SUPFAM" id="SSF51230">
    <property type="entry name" value="Single hybrid motif"/>
    <property type="match status" value="1"/>
</dbReference>
<dbReference type="Gene3D" id="2.40.420.20">
    <property type="match status" value="1"/>
</dbReference>
<evidence type="ECO:0000259" key="4">
    <source>
        <dbReference type="Pfam" id="PF25954"/>
    </source>
</evidence>
<proteinExistence type="predicted"/>
<evidence type="ECO:0000313" key="7">
    <source>
        <dbReference type="EMBL" id="RFF37173.1"/>
    </source>
</evidence>
<dbReference type="GO" id="GO:0015679">
    <property type="term" value="P:plasma membrane copper ion transport"/>
    <property type="evidence" value="ECO:0007669"/>
    <property type="project" value="TreeGrafter"/>
</dbReference>
<dbReference type="GO" id="GO:0060003">
    <property type="term" value="P:copper ion export"/>
    <property type="evidence" value="ECO:0007669"/>
    <property type="project" value="TreeGrafter"/>
</dbReference>
<feature type="compositionally biased region" description="Basic and acidic residues" evidence="2">
    <location>
        <begin position="40"/>
        <end position="53"/>
    </location>
</feature>
<dbReference type="GO" id="GO:0030288">
    <property type="term" value="C:outer membrane-bounded periplasmic space"/>
    <property type="evidence" value="ECO:0007669"/>
    <property type="project" value="TreeGrafter"/>
</dbReference>
<feature type="domain" description="CzcB-like C-terminal circularly permuted SH3-like" evidence="6">
    <location>
        <begin position="251"/>
        <end position="311"/>
    </location>
</feature>
<dbReference type="Gene3D" id="2.40.30.170">
    <property type="match status" value="1"/>
</dbReference>
<dbReference type="Gene3D" id="2.40.50.100">
    <property type="match status" value="1"/>
</dbReference>
<keyword evidence="3" id="KW-0732">Signal</keyword>
<evidence type="ECO:0000259" key="6">
    <source>
        <dbReference type="Pfam" id="PF25975"/>
    </source>
</evidence>
<sequence>MKIANSMTVLALALALALAGCGSAEQQTAKEPSAEAAKAQSEEPGEHKEEKAESTTILRADADANGVKVAAAGSGQVSIEIQVQGSIRAIDGSVAQVSARYPGRVAALRVNVGDKVKAGQNLASIESNLSLSTYGVASPISGVVLSRQAQTGGGAAEGQTLFEIANFSRVWADLTVFGRQIIDVRPGQHVIVERLYDGHQVSATVDSVLPGTASASQSTVARVTLDNSDDQWRPGVAVTGKIATRSRDAAVVVPRGAVQTMDGQAAVFVRTGDIYTSRAVKLGEGDARVVEVIEGLKVGEEVVVEQSYLIKADIEKSGASHEH</sequence>
<protein>
    <submittedName>
        <fullName evidence="7">HlyD family efflux transporter periplasmic adaptor subunit</fullName>
    </submittedName>
</protein>
<organism evidence="7 8">
    <name type="scientific">Xanthomonas nasturtii</name>
    <dbReference type="NCBI Taxonomy" id="1843581"/>
    <lineage>
        <taxon>Bacteria</taxon>
        <taxon>Pseudomonadati</taxon>
        <taxon>Pseudomonadota</taxon>
        <taxon>Gammaproteobacteria</taxon>
        <taxon>Lysobacterales</taxon>
        <taxon>Lysobacteraceae</taxon>
        <taxon>Xanthomonas</taxon>
    </lineage>
</organism>
<dbReference type="GO" id="GO:0046914">
    <property type="term" value="F:transition metal ion binding"/>
    <property type="evidence" value="ECO:0007669"/>
    <property type="project" value="TreeGrafter"/>
</dbReference>
<dbReference type="InterPro" id="IPR058792">
    <property type="entry name" value="Beta-barrel_RND_2"/>
</dbReference>
<dbReference type="GeneID" id="97211682"/>
<dbReference type="InterPro" id="IPR058647">
    <property type="entry name" value="BSH_CzcB-like"/>
</dbReference>
<evidence type="ECO:0000259" key="5">
    <source>
        <dbReference type="Pfam" id="PF25973"/>
    </source>
</evidence>
<dbReference type="PROSITE" id="PS51257">
    <property type="entry name" value="PROKAR_LIPOPROTEIN"/>
    <property type="match status" value="1"/>
</dbReference>
<evidence type="ECO:0000256" key="3">
    <source>
        <dbReference type="SAM" id="SignalP"/>
    </source>
</evidence>
<name>A0A3E1KG41_9XANT</name>
<comment type="caution">
    <text evidence="7">The sequence shown here is derived from an EMBL/GenBank/DDBJ whole genome shotgun (WGS) entry which is preliminary data.</text>
</comment>
<evidence type="ECO:0000256" key="1">
    <source>
        <dbReference type="ARBA" id="ARBA00022448"/>
    </source>
</evidence>
<evidence type="ECO:0000313" key="8">
    <source>
        <dbReference type="Proteomes" id="UP000259570"/>
    </source>
</evidence>
<keyword evidence="1" id="KW-0813">Transport</keyword>
<dbReference type="InterPro" id="IPR058649">
    <property type="entry name" value="CzcB_C"/>
</dbReference>
<feature type="signal peptide" evidence="3">
    <location>
        <begin position="1"/>
        <end position="24"/>
    </location>
</feature>
<dbReference type="Pfam" id="PF25973">
    <property type="entry name" value="BSH_CzcB"/>
    <property type="match status" value="1"/>
</dbReference>
<dbReference type="AlphaFoldDB" id="A0A3E1KG41"/>
<dbReference type="Proteomes" id="UP000259570">
    <property type="component" value="Unassembled WGS sequence"/>
</dbReference>
<dbReference type="STRING" id="1843581.A7D16_18915"/>
<feature type="region of interest" description="Disordered" evidence="2">
    <location>
        <begin position="26"/>
        <end position="58"/>
    </location>
</feature>
<dbReference type="Pfam" id="PF25975">
    <property type="entry name" value="CzcB_C"/>
    <property type="match status" value="1"/>
</dbReference>
<dbReference type="FunFam" id="2.40.420.20:FF:000006">
    <property type="entry name" value="RND family efflux transporter MFP subunit"/>
    <property type="match status" value="1"/>
</dbReference>
<dbReference type="InterPro" id="IPR051909">
    <property type="entry name" value="MFP_Cation_Efflux"/>
</dbReference>
<accession>A0A3E1KG41</accession>